<dbReference type="Proteomes" id="UP000005237">
    <property type="component" value="Unassembled WGS sequence"/>
</dbReference>
<protein>
    <submittedName>
        <fullName evidence="1">Uncharacterized protein</fullName>
    </submittedName>
</protein>
<evidence type="ECO:0000313" key="2">
    <source>
        <dbReference type="Proteomes" id="UP000005237"/>
    </source>
</evidence>
<dbReference type="EnsemblMetazoa" id="CJA11175c.1">
    <property type="protein sequence ID" value="CJA11175c.1"/>
    <property type="gene ID" value="WBGene00130379"/>
</dbReference>
<name>A0A8R1HTD0_CAEJA</name>
<evidence type="ECO:0000313" key="1">
    <source>
        <dbReference type="EnsemblMetazoa" id="CJA11175c.1"/>
    </source>
</evidence>
<proteinExistence type="predicted"/>
<accession>A0A8R1HTD0</accession>
<sequence length="71" mass="7818">MLLWALPAPHTLSRRQPPLISPTIRAETTIGTEKFGSVGQQAALNARLGARHTCRTSPAETRTEFVVKCEF</sequence>
<reference evidence="1" key="2">
    <citation type="submission" date="2022-06" db="UniProtKB">
        <authorList>
            <consortium name="EnsemblMetazoa"/>
        </authorList>
    </citation>
    <scope>IDENTIFICATION</scope>
    <source>
        <strain evidence="1">DF5081</strain>
    </source>
</reference>
<keyword evidence="2" id="KW-1185">Reference proteome</keyword>
<dbReference type="AlphaFoldDB" id="A0A8R1HTD0"/>
<reference evidence="2" key="1">
    <citation type="submission" date="2010-08" db="EMBL/GenBank/DDBJ databases">
        <authorList>
            <consortium name="Caenorhabditis japonica Sequencing Consortium"/>
            <person name="Wilson R.K."/>
        </authorList>
    </citation>
    <scope>NUCLEOTIDE SEQUENCE [LARGE SCALE GENOMIC DNA]</scope>
    <source>
        <strain evidence="2">DF5081</strain>
    </source>
</reference>
<organism evidence="1 2">
    <name type="scientific">Caenorhabditis japonica</name>
    <dbReference type="NCBI Taxonomy" id="281687"/>
    <lineage>
        <taxon>Eukaryota</taxon>
        <taxon>Metazoa</taxon>
        <taxon>Ecdysozoa</taxon>
        <taxon>Nematoda</taxon>
        <taxon>Chromadorea</taxon>
        <taxon>Rhabditida</taxon>
        <taxon>Rhabditina</taxon>
        <taxon>Rhabditomorpha</taxon>
        <taxon>Rhabditoidea</taxon>
        <taxon>Rhabditidae</taxon>
        <taxon>Peloderinae</taxon>
        <taxon>Caenorhabditis</taxon>
    </lineage>
</organism>